<dbReference type="Pfam" id="PF01784">
    <property type="entry name" value="DUF34_NIF3"/>
    <property type="match status" value="1"/>
</dbReference>
<evidence type="ECO:0000256" key="3">
    <source>
        <dbReference type="SAM" id="Phobius"/>
    </source>
</evidence>
<sequence length="334" mass="38773">MTNYPEIILIRIFKINSLTFFKFTPSYMEPIRKNKEFNTNRRDFIWKISCLIGSAYTLNFPVFAYGKLSKNRKTVKQVIDLIIEDIPGAPFTRTVDQLRTGSLDQEVTGIVTTMFPTVDVIRKTAEIGSNLIIAHETLFYNHQDETEWLEEDEVYQRKLELIHKHNIAIWRFHDYWHRRQPDGIAEGNLKKLGWEKYFNPSTPRLLTLPEPQKLEDLVSHIKERFGIQQARLVGNRVQECQTIYLAFGAIDSRMIIAGIQEYKPDLILSGETREWETVERVRDGQLLGEKTALMILGHELSEAAGMEFAAEWIQGKTPEIKVSYIPSGEAYQFV</sequence>
<comment type="similarity">
    <text evidence="1">Belongs to the GTP cyclohydrolase I type 2/NIF3 family.</text>
</comment>
<keyword evidence="3" id="KW-0812">Transmembrane</keyword>
<name>A0ABW5B6J4_9BACT</name>
<proteinExistence type="inferred from homology"/>
<gene>
    <name evidence="4" type="ORF">ACFSKV_09050</name>
</gene>
<protein>
    <submittedName>
        <fullName evidence="4">Nif3-like dinuclear metal center hexameric protein</fullName>
    </submittedName>
</protein>
<reference evidence="5" key="1">
    <citation type="journal article" date="2019" name="Int. J. Syst. Evol. Microbiol.">
        <title>The Global Catalogue of Microorganisms (GCM) 10K type strain sequencing project: providing services to taxonomists for standard genome sequencing and annotation.</title>
        <authorList>
            <consortium name="The Broad Institute Genomics Platform"/>
            <consortium name="The Broad Institute Genome Sequencing Center for Infectious Disease"/>
            <person name="Wu L."/>
            <person name="Ma J."/>
        </authorList>
    </citation>
    <scope>NUCLEOTIDE SEQUENCE [LARGE SCALE GENOMIC DNA]</scope>
    <source>
        <strain evidence="5">KCTC 19812</strain>
    </source>
</reference>
<dbReference type="EMBL" id="JBHUIV010000014">
    <property type="protein sequence ID" value="MFD2201712.1"/>
    <property type="molecule type" value="Genomic_DNA"/>
</dbReference>
<evidence type="ECO:0000256" key="1">
    <source>
        <dbReference type="ARBA" id="ARBA00006964"/>
    </source>
</evidence>
<dbReference type="PANTHER" id="PTHR13799:SF14">
    <property type="entry name" value="GTP CYCLOHYDROLASE 1 TYPE 2 HOMOLOG"/>
    <property type="match status" value="1"/>
</dbReference>
<dbReference type="SUPFAM" id="SSF102705">
    <property type="entry name" value="NIF3 (NGG1p interacting factor 3)-like"/>
    <property type="match status" value="1"/>
</dbReference>
<accession>A0ABW5B6J4</accession>
<keyword evidence="3" id="KW-1133">Transmembrane helix</keyword>
<keyword evidence="2" id="KW-0479">Metal-binding</keyword>
<feature type="transmembrane region" description="Helical" evidence="3">
    <location>
        <begin position="44"/>
        <end position="66"/>
    </location>
</feature>
<dbReference type="Proteomes" id="UP001597414">
    <property type="component" value="Unassembled WGS sequence"/>
</dbReference>
<dbReference type="Gene3D" id="3.40.1390.30">
    <property type="entry name" value="NIF3 (NGG1p interacting factor 3)-like"/>
    <property type="match status" value="2"/>
</dbReference>
<evidence type="ECO:0000313" key="5">
    <source>
        <dbReference type="Proteomes" id="UP001597414"/>
    </source>
</evidence>
<organism evidence="4 5">
    <name type="scientific">Shivajiella indica</name>
    <dbReference type="NCBI Taxonomy" id="872115"/>
    <lineage>
        <taxon>Bacteria</taxon>
        <taxon>Pseudomonadati</taxon>
        <taxon>Bacteroidota</taxon>
        <taxon>Cytophagia</taxon>
        <taxon>Cytophagales</taxon>
        <taxon>Cyclobacteriaceae</taxon>
        <taxon>Shivajiella</taxon>
    </lineage>
</organism>
<comment type="caution">
    <text evidence="4">The sequence shown here is derived from an EMBL/GenBank/DDBJ whole genome shotgun (WGS) entry which is preliminary data.</text>
</comment>
<dbReference type="PANTHER" id="PTHR13799">
    <property type="entry name" value="NGG1 INTERACTING FACTOR 3"/>
    <property type="match status" value="1"/>
</dbReference>
<dbReference type="InterPro" id="IPR036069">
    <property type="entry name" value="DUF34/NIF3_sf"/>
</dbReference>
<dbReference type="InterPro" id="IPR002678">
    <property type="entry name" value="DUF34/NIF3"/>
</dbReference>
<evidence type="ECO:0000313" key="4">
    <source>
        <dbReference type="EMBL" id="MFD2201712.1"/>
    </source>
</evidence>
<evidence type="ECO:0000256" key="2">
    <source>
        <dbReference type="ARBA" id="ARBA00022723"/>
    </source>
</evidence>
<keyword evidence="3" id="KW-0472">Membrane</keyword>
<keyword evidence="5" id="KW-1185">Reference proteome</keyword>